<comment type="caution">
    <text evidence="1">The sequence shown here is derived from an EMBL/GenBank/DDBJ whole genome shotgun (WGS) entry which is preliminary data.</text>
</comment>
<sequence length="248" mass="27009">MKDFTLISVVDNVRITGAINPVEIKTPSGQTIYKGADMGMAIELDLYHPGNLAALELLYRGLVTNVAYDGETTVAGEDVTISFFSSGGAFPLPGYNGDKTAVTVNSVKLASNTATTYTATTDYTVAVDADTGISYLVHVGGGSIPVGTEIVVNYDYDPGEGSIMRPVNNGVQRDRFVVIDCVTDCSDATKYRRYYLPHAFVVSDLLHQLLEYGQDNTSPNILPIRFEYAMPDACSTRSAWYWEDRVNI</sequence>
<dbReference type="AlphaFoldDB" id="A0A2S8GSI2"/>
<gene>
    <name evidence="1" type="ORF">C5Y93_04840</name>
</gene>
<proteinExistence type="predicted"/>
<reference evidence="1 2" key="1">
    <citation type="submission" date="2018-02" db="EMBL/GenBank/DDBJ databases">
        <title>Comparative genomes isolates from brazilian mangrove.</title>
        <authorList>
            <person name="Araujo J.E."/>
            <person name="Taketani R.G."/>
            <person name="Silva M.C.P."/>
            <person name="Loureco M.V."/>
            <person name="Andreote F.D."/>
        </authorList>
    </citation>
    <scope>NUCLEOTIDE SEQUENCE [LARGE SCALE GENOMIC DNA]</scope>
    <source>
        <strain evidence="1 2">Nap-Phe MGV</strain>
    </source>
</reference>
<dbReference type="OrthoDB" id="9956402at2"/>
<name>A0A2S8GSI2_9BACT</name>
<evidence type="ECO:0000313" key="2">
    <source>
        <dbReference type="Proteomes" id="UP000237819"/>
    </source>
</evidence>
<dbReference type="EMBL" id="PUHZ01000005">
    <property type="protein sequence ID" value="PQO47372.1"/>
    <property type="molecule type" value="Genomic_DNA"/>
</dbReference>
<evidence type="ECO:0000313" key="1">
    <source>
        <dbReference type="EMBL" id="PQO47372.1"/>
    </source>
</evidence>
<dbReference type="RefSeq" id="WP_105334263.1">
    <property type="nucleotide sequence ID" value="NZ_PUHZ01000005.1"/>
</dbReference>
<dbReference type="Proteomes" id="UP000237819">
    <property type="component" value="Unassembled WGS sequence"/>
</dbReference>
<protein>
    <submittedName>
        <fullName evidence="1">Uncharacterized protein</fullName>
    </submittedName>
</protein>
<organism evidence="1 2">
    <name type="scientific">Blastopirellula marina</name>
    <dbReference type="NCBI Taxonomy" id="124"/>
    <lineage>
        <taxon>Bacteria</taxon>
        <taxon>Pseudomonadati</taxon>
        <taxon>Planctomycetota</taxon>
        <taxon>Planctomycetia</taxon>
        <taxon>Pirellulales</taxon>
        <taxon>Pirellulaceae</taxon>
        <taxon>Blastopirellula</taxon>
    </lineage>
</organism>
<accession>A0A2S8GSI2</accession>